<evidence type="ECO:0000313" key="3">
    <source>
        <dbReference type="Proteomes" id="UP000198415"/>
    </source>
</evidence>
<reference evidence="2 3" key="1">
    <citation type="submission" date="2017-06" db="EMBL/GenBank/DDBJ databases">
        <authorList>
            <person name="Kim H.J."/>
            <person name="Triplett B.A."/>
        </authorList>
    </citation>
    <scope>NUCLEOTIDE SEQUENCE [LARGE SCALE GENOMIC DNA]</scope>
    <source>
        <strain evidence="2 3">DSM 43151</strain>
    </source>
</reference>
<name>A0A238UQ75_9ACTN</name>
<evidence type="ECO:0008006" key="4">
    <source>
        <dbReference type="Google" id="ProtNLM"/>
    </source>
</evidence>
<evidence type="ECO:0000256" key="1">
    <source>
        <dbReference type="SAM" id="Phobius"/>
    </source>
</evidence>
<dbReference type="AlphaFoldDB" id="A0A238UQ75"/>
<keyword evidence="1" id="KW-0472">Membrane</keyword>
<feature type="transmembrane region" description="Helical" evidence="1">
    <location>
        <begin position="63"/>
        <end position="85"/>
    </location>
</feature>
<proteinExistence type="predicted"/>
<accession>A0A238UQ75</accession>
<dbReference type="OrthoDB" id="3178004at2"/>
<protein>
    <recommendedName>
        <fullName evidence="4">DUF1648 domain-containing protein</fullName>
    </recommendedName>
</protein>
<sequence>MTDRSWRAQARTLVLWSSLTSFALFAAAAAIAWSWRDDLPDPIASHWGTKAGAPDGFGSLSSLILGDTVLVVLLCALFSAIAWFWGVSAISRRMVAASNVWAGGFSASLLLFMVGPQRGLPDATQATLPGWAVAAAILLPLVPAVVAALLVRRDPPSPSTAPVAADAPRIALADGERAVWIRRADGGPGLIVGAIVMIAITLLVVWLRQWALLAVPVLLAAVFVATFAYTVRVDATGLTVRSLIGWPGTHVAADEVERASVTEVHPLRQFGGFGWRVGRGGRVGVVLRSGDGLLVEQSGGRSLVVTVDDAATGAALLNTLADRTHR</sequence>
<feature type="transmembrane region" description="Helical" evidence="1">
    <location>
        <begin position="128"/>
        <end position="151"/>
    </location>
</feature>
<keyword evidence="3" id="KW-1185">Reference proteome</keyword>
<keyword evidence="1" id="KW-0812">Transmembrane</keyword>
<feature type="transmembrane region" description="Helical" evidence="1">
    <location>
        <begin position="12"/>
        <end position="35"/>
    </location>
</feature>
<organism evidence="2 3">
    <name type="scientific">Actinoplanes regularis</name>
    <dbReference type="NCBI Taxonomy" id="52697"/>
    <lineage>
        <taxon>Bacteria</taxon>
        <taxon>Bacillati</taxon>
        <taxon>Actinomycetota</taxon>
        <taxon>Actinomycetes</taxon>
        <taxon>Micromonosporales</taxon>
        <taxon>Micromonosporaceae</taxon>
        <taxon>Actinoplanes</taxon>
    </lineage>
</organism>
<dbReference type="EMBL" id="FZNR01000001">
    <property type="protein sequence ID" value="SNR24282.1"/>
    <property type="molecule type" value="Genomic_DNA"/>
</dbReference>
<evidence type="ECO:0000313" key="2">
    <source>
        <dbReference type="EMBL" id="SNR24282.1"/>
    </source>
</evidence>
<feature type="transmembrane region" description="Helical" evidence="1">
    <location>
        <begin position="187"/>
        <end position="207"/>
    </location>
</feature>
<feature type="transmembrane region" description="Helical" evidence="1">
    <location>
        <begin position="213"/>
        <end position="231"/>
    </location>
</feature>
<feature type="transmembrane region" description="Helical" evidence="1">
    <location>
        <begin position="97"/>
        <end position="116"/>
    </location>
</feature>
<gene>
    <name evidence="2" type="ORF">SAMN06264365_10129</name>
</gene>
<dbReference type="RefSeq" id="WP_089290881.1">
    <property type="nucleotide sequence ID" value="NZ_BOMU01000016.1"/>
</dbReference>
<dbReference type="Proteomes" id="UP000198415">
    <property type="component" value="Unassembled WGS sequence"/>
</dbReference>
<keyword evidence="1" id="KW-1133">Transmembrane helix</keyword>